<sequence length="139" mass="15918">MTNVEELKAIIADTWRDEEMALSACYGLEAYSKLWPFVVTVNDWNVWNETKSNLSHEVLEWLKQHGGTWDFYHLLGSWGLVGFKDLKAATHFRMRWSGALKASPSSGRTWNPHPHDSTFAPCPPRATSSRSLQSRQVVR</sequence>
<feature type="compositionally biased region" description="Low complexity" evidence="1">
    <location>
        <begin position="128"/>
        <end position="139"/>
    </location>
</feature>
<evidence type="ECO:0000313" key="2">
    <source>
        <dbReference type="EMBL" id="MBL0404519.1"/>
    </source>
</evidence>
<accession>A0A937CXR0</accession>
<proteinExistence type="predicted"/>
<comment type="caution">
    <text evidence="2">The sequence shown here is derived from an EMBL/GenBank/DDBJ whole genome shotgun (WGS) entry which is preliminary data.</text>
</comment>
<dbReference type="AlphaFoldDB" id="A0A937CXR0"/>
<evidence type="ECO:0000313" key="3">
    <source>
        <dbReference type="Proteomes" id="UP000605848"/>
    </source>
</evidence>
<protein>
    <submittedName>
        <fullName evidence="2">Uncharacterized protein</fullName>
    </submittedName>
</protein>
<dbReference type="RefSeq" id="WP_202059283.1">
    <property type="nucleotide sequence ID" value="NZ_JAEQMY010000013.1"/>
</dbReference>
<gene>
    <name evidence="2" type="ORF">JKG68_11130</name>
</gene>
<feature type="region of interest" description="Disordered" evidence="1">
    <location>
        <begin position="101"/>
        <end position="139"/>
    </location>
</feature>
<organism evidence="2 3">
    <name type="scientific">Microvirga aerilata</name>
    <dbReference type="NCBI Taxonomy" id="670292"/>
    <lineage>
        <taxon>Bacteria</taxon>
        <taxon>Pseudomonadati</taxon>
        <taxon>Pseudomonadota</taxon>
        <taxon>Alphaproteobacteria</taxon>
        <taxon>Hyphomicrobiales</taxon>
        <taxon>Methylobacteriaceae</taxon>
        <taxon>Microvirga</taxon>
    </lineage>
</organism>
<keyword evidence="3" id="KW-1185">Reference proteome</keyword>
<reference evidence="2" key="1">
    <citation type="submission" date="2021-01" db="EMBL/GenBank/DDBJ databases">
        <title>Microvirga sp.</title>
        <authorList>
            <person name="Kim M.K."/>
        </authorList>
    </citation>
    <scope>NUCLEOTIDE SEQUENCE</scope>
    <source>
        <strain evidence="2">5420S-16</strain>
    </source>
</reference>
<dbReference type="Proteomes" id="UP000605848">
    <property type="component" value="Unassembled WGS sequence"/>
</dbReference>
<dbReference type="EMBL" id="JAEQMY010000013">
    <property type="protein sequence ID" value="MBL0404519.1"/>
    <property type="molecule type" value="Genomic_DNA"/>
</dbReference>
<evidence type="ECO:0000256" key="1">
    <source>
        <dbReference type="SAM" id="MobiDB-lite"/>
    </source>
</evidence>
<name>A0A937CXR0_9HYPH</name>